<evidence type="ECO:0000256" key="5">
    <source>
        <dbReference type="SAM" id="MobiDB-lite"/>
    </source>
</evidence>
<dbReference type="Gene3D" id="3.40.190.290">
    <property type="match status" value="1"/>
</dbReference>
<dbReference type="GO" id="GO:0006351">
    <property type="term" value="P:DNA-templated transcription"/>
    <property type="evidence" value="ECO:0007669"/>
    <property type="project" value="TreeGrafter"/>
</dbReference>
<keyword evidence="4" id="KW-0804">Transcription</keyword>
<dbReference type="InterPro" id="IPR058163">
    <property type="entry name" value="LysR-type_TF_proteobact-type"/>
</dbReference>
<evidence type="ECO:0000256" key="2">
    <source>
        <dbReference type="ARBA" id="ARBA00023015"/>
    </source>
</evidence>
<protein>
    <submittedName>
        <fullName evidence="7">LysR family transcriptional regulator</fullName>
    </submittedName>
</protein>
<evidence type="ECO:0000256" key="4">
    <source>
        <dbReference type="ARBA" id="ARBA00023163"/>
    </source>
</evidence>
<comment type="caution">
    <text evidence="7">The sequence shown here is derived from an EMBL/GenBank/DDBJ whole genome shotgun (WGS) entry which is preliminary data.</text>
</comment>
<dbReference type="Gene3D" id="1.10.10.10">
    <property type="entry name" value="Winged helix-like DNA-binding domain superfamily/Winged helix DNA-binding domain"/>
    <property type="match status" value="1"/>
</dbReference>
<evidence type="ECO:0000313" key="8">
    <source>
        <dbReference type="Proteomes" id="UP000297535"/>
    </source>
</evidence>
<name>A0A4Z0NY71_9HYPH</name>
<dbReference type="InterPro" id="IPR005119">
    <property type="entry name" value="LysR_subst-bd"/>
</dbReference>
<evidence type="ECO:0000256" key="3">
    <source>
        <dbReference type="ARBA" id="ARBA00023125"/>
    </source>
</evidence>
<dbReference type="SUPFAM" id="SSF53850">
    <property type="entry name" value="Periplasmic binding protein-like II"/>
    <property type="match status" value="1"/>
</dbReference>
<dbReference type="PROSITE" id="PS50931">
    <property type="entry name" value="HTH_LYSR"/>
    <property type="match status" value="1"/>
</dbReference>
<keyword evidence="2" id="KW-0805">Transcription regulation</keyword>
<evidence type="ECO:0000256" key="1">
    <source>
        <dbReference type="ARBA" id="ARBA00009437"/>
    </source>
</evidence>
<dbReference type="AlphaFoldDB" id="A0A4Z0NY71"/>
<dbReference type="GO" id="GO:0003700">
    <property type="term" value="F:DNA-binding transcription factor activity"/>
    <property type="evidence" value="ECO:0007669"/>
    <property type="project" value="InterPro"/>
</dbReference>
<feature type="region of interest" description="Disordered" evidence="5">
    <location>
        <begin position="1"/>
        <end position="22"/>
    </location>
</feature>
<dbReference type="PANTHER" id="PTHR30537">
    <property type="entry name" value="HTH-TYPE TRANSCRIPTIONAL REGULATOR"/>
    <property type="match status" value="1"/>
</dbReference>
<dbReference type="OrthoDB" id="9786526at2"/>
<dbReference type="CDD" id="cd08422">
    <property type="entry name" value="PBP2_CrgA_like"/>
    <property type="match status" value="1"/>
</dbReference>
<keyword evidence="3" id="KW-0238">DNA-binding</keyword>
<gene>
    <name evidence="7" type="ORF">EU555_01245</name>
</gene>
<organism evidence="7 8">
    <name type="scientific">Methylobacterium nonmethylotrophicum</name>
    <dbReference type="NCBI Taxonomy" id="1141884"/>
    <lineage>
        <taxon>Bacteria</taxon>
        <taxon>Pseudomonadati</taxon>
        <taxon>Pseudomonadota</taxon>
        <taxon>Alphaproteobacteria</taxon>
        <taxon>Hyphomicrobiales</taxon>
        <taxon>Methylobacteriaceae</taxon>
        <taxon>Methylobacterium</taxon>
    </lineage>
</organism>
<accession>A0A4Z0NY71</accession>
<comment type="similarity">
    <text evidence="1">Belongs to the LysR transcriptional regulatory family.</text>
</comment>
<dbReference type="Pfam" id="PF03466">
    <property type="entry name" value="LysR_substrate"/>
    <property type="match status" value="1"/>
</dbReference>
<dbReference type="Pfam" id="PF00126">
    <property type="entry name" value="HTH_1"/>
    <property type="match status" value="1"/>
</dbReference>
<keyword evidence="8" id="KW-1185">Reference proteome</keyword>
<dbReference type="InterPro" id="IPR036388">
    <property type="entry name" value="WH-like_DNA-bd_sf"/>
</dbReference>
<evidence type="ECO:0000313" key="7">
    <source>
        <dbReference type="EMBL" id="TGE02426.1"/>
    </source>
</evidence>
<dbReference type="GO" id="GO:0043565">
    <property type="term" value="F:sequence-specific DNA binding"/>
    <property type="evidence" value="ECO:0007669"/>
    <property type="project" value="TreeGrafter"/>
</dbReference>
<dbReference type="FunFam" id="1.10.10.10:FF:000001">
    <property type="entry name" value="LysR family transcriptional regulator"/>
    <property type="match status" value="1"/>
</dbReference>
<feature type="domain" description="HTH lysR-type" evidence="6">
    <location>
        <begin position="54"/>
        <end position="111"/>
    </location>
</feature>
<dbReference type="Proteomes" id="UP000297535">
    <property type="component" value="Unassembled WGS sequence"/>
</dbReference>
<evidence type="ECO:0000259" key="6">
    <source>
        <dbReference type="PROSITE" id="PS50931"/>
    </source>
</evidence>
<dbReference type="PANTHER" id="PTHR30537:SF5">
    <property type="entry name" value="HTH-TYPE TRANSCRIPTIONAL ACTIVATOR TTDR-RELATED"/>
    <property type="match status" value="1"/>
</dbReference>
<dbReference type="EMBL" id="SRLB01000001">
    <property type="protein sequence ID" value="TGE02426.1"/>
    <property type="molecule type" value="Genomic_DNA"/>
</dbReference>
<dbReference type="InterPro" id="IPR000847">
    <property type="entry name" value="LysR_HTH_N"/>
</dbReference>
<proteinExistence type="inferred from homology"/>
<dbReference type="SUPFAM" id="SSF46785">
    <property type="entry name" value="Winged helix' DNA-binding domain"/>
    <property type="match status" value="1"/>
</dbReference>
<sequence>MGRRPLGRGLSGHGPSPSAGRSVRQCRSADKLFRHAARCSSVARYAIVTWRVILDFLALSVLTEAVGAGSLAAAARRLHITPMAATRSLSGLERELGVRLLHRTTRSLSLTDEGQVFLAHAQALLEERDAALASVRPAEAGATGRLRLTASTAFGRKVVAPALVAFMQGHPEVRVDLVLTDSVLDLVGEGLDLGIRIARLSESSLVARRLGASPRGLFATPGYLAKAGMPVRAADLATHECLALAGAGHWALGVAGQQHSVRATGRFTANTIEGLHQACLGGLGIAMLSRWDVAEEVACGLLRQVQLEEGEPEPLAIWAVYPTRRMVPAKVRLFIRFLAERLEA</sequence>
<reference evidence="7 8" key="1">
    <citation type="submission" date="2019-04" db="EMBL/GenBank/DDBJ databases">
        <authorList>
            <person name="Feng G."/>
            <person name="Zhu H."/>
        </authorList>
    </citation>
    <scope>NUCLEOTIDE SEQUENCE [LARGE SCALE GENOMIC DNA]</scope>
    <source>
        <strain evidence="7 8">6HR-1</strain>
    </source>
</reference>
<dbReference type="InterPro" id="IPR036390">
    <property type="entry name" value="WH_DNA-bd_sf"/>
</dbReference>